<reference evidence="2 3" key="1">
    <citation type="submission" date="2016-11" db="EMBL/GenBank/DDBJ databases">
        <title>Whole Genome Sequencing of Mucilaginibacter polytrichastri RG4-7(T) isolated from the moss sample.</title>
        <authorList>
            <person name="Li Y."/>
        </authorList>
    </citation>
    <scope>NUCLEOTIDE SEQUENCE [LARGE SCALE GENOMIC DNA]</scope>
    <source>
        <strain evidence="2 3">RG4-7</strain>
    </source>
</reference>
<dbReference type="InterPro" id="IPR041700">
    <property type="entry name" value="OMP_b-brl_3"/>
</dbReference>
<accession>A0A1Q6A059</accession>
<gene>
    <name evidence="2" type="ORF">RG47T_2861</name>
</gene>
<protein>
    <recommendedName>
        <fullName evidence="1">Outer membrane protein beta-barrel domain-containing protein</fullName>
    </recommendedName>
</protein>
<dbReference type="EMBL" id="MPPL01000001">
    <property type="protein sequence ID" value="OKS87400.1"/>
    <property type="molecule type" value="Genomic_DNA"/>
</dbReference>
<dbReference type="RefSeq" id="WP_074490022.1">
    <property type="nucleotide sequence ID" value="NZ_FPAM01000018.1"/>
</dbReference>
<dbReference type="SUPFAM" id="SSF56935">
    <property type="entry name" value="Porins"/>
    <property type="match status" value="1"/>
</dbReference>
<comment type="caution">
    <text evidence="2">The sequence shown here is derived from an EMBL/GenBank/DDBJ whole genome shotgun (WGS) entry which is preliminary data.</text>
</comment>
<dbReference type="AlphaFoldDB" id="A0A1Q6A059"/>
<dbReference type="Proteomes" id="UP000186720">
    <property type="component" value="Unassembled WGS sequence"/>
</dbReference>
<dbReference type="OrthoDB" id="1086219at2"/>
<dbReference type="Pfam" id="PF14905">
    <property type="entry name" value="OMP_b-brl_3"/>
    <property type="match status" value="2"/>
</dbReference>
<feature type="domain" description="Outer membrane protein beta-barrel" evidence="1">
    <location>
        <begin position="743"/>
        <end position="865"/>
    </location>
</feature>
<dbReference type="STRING" id="1302689.RG47T_2861"/>
<evidence type="ECO:0000313" key="3">
    <source>
        <dbReference type="Proteomes" id="UP000186720"/>
    </source>
</evidence>
<keyword evidence="3" id="KW-1185">Reference proteome</keyword>
<name>A0A1Q6A059_9SPHI</name>
<proteinExistence type="predicted"/>
<organism evidence="2 3">
    <name type="scientific">Mucilaginibacter polytrichastri</name>
    <dbReference type="NCBI Taxonomy" id="1302689"/>
    <lineage>
        <taxon>Bacteria</taxon>
        <taxon>Pseudomonadati</taxon>
        <taxon>Bacteroidota</taxon>
        <taxon>Sphingobacteriia</taxon>
        <taxon>Sphingobacteriales</taxon>
        <taxon>Sphingobacteriaceae</taxon>
        <taxon>Mucilaginibacter</taxon>
    </lineage>
</organism>
<evidence type="ECO:0000259" key="1">
    <source>
        <dbReference type="Pfam" id="PF14905"/>
    </source>
</evidence>
<evidence type="ECO:0000313" key="2">
    <source>
        <dbReference type="EMBL" id="OKS87400.1"/>
    </source>
</evidence>
<feature type="domain" description="Outer membrane protein beta-barrel" evidence="1">
    <location>
        <begin position="411"/>
        <end position="729"/>
    </location>
</feature>
<sequence length="875" mass="97927">MYLRNSFFSFFFCLAFIFPSKAQIFYEIKGQLIDTAGKASKGEVINLVDGKDTSSNQTDSHGYFHFNHVKSTKFHFEVRKMLYGDVGFIIQDTAGRHIIKLSPIILKMHANMLKEVIIRAKPIPVKYKKDTIEFDASAYRVNKGARLQALLKMLPGLKINEEGNFVFQSEIVNKIKVNGKEFFSGDINALAAQLPAEIFNKIQLIDDYGTLGNFTGIKTGETQKTLNITTKDGINSGSFGNFSLNGGSDDRRGLSGNGNLWRDMLQTSIGGNLNLAENREGINTGSNAVLSYRNPITEHLNLSTALNYSKMHNNWGITSNSEMVNDQGNIDNSQNSLNDETGKSTILKANLDYRPDPDNFVIISPVFQYHVRNMTSQLASRQQGLINQELRSNDLITSNDRSEDISILAGHNFKRLGILMDMSLQISQNNSGSLENRIDTIHYFGSQKIDSLSNLQLLATNKSTRINYKLSASKLLSANSKLDLVYSYLKWDQNSSLVTEKSDRGVPTEVDSLSQAYQSVIVTQNLNFSYNYNSGKLSASVGAVLQPGSITFSLDDQIAKSRNTYFNIAPLMKVNYLFSESSSLEIKSFSDIIFPTTDQLRPVADVRNPQNTVVGNPDLKPAVNQSINVKYNFFNQKHNQNLSLRAGATLIKNQVVSNILFINDTLNNLKQVTHYLNTNGTYNISIGYNFTAPLTTIGKQALNLDLDGNSVLRKNIFYSEGIKNQGRITNIDQSVRIWINLANLSLSSSVTYNYYHTLYNQTSQIAGNVNTFLYRLRSQVEIAKNFSLNCDASKQVIYGISSAVNTDHLIINAGLAQQFFKNRLTLSFQVNDLFNQGNNLQYYADNNTTTDVTRKSITRFVLLTLSTTLEKFSKR</sequence>